<proteinExistence type="inferred from homology"/>
<feature type="transmembrane region" description="Helical" evidence="7">
    <location>
        <begin position="12"/>
        <end position="41"/>
    </location>
</feature>
<dbReference type="Proteomes" id="UP000318186">
    <property type="component" value="Unassembled WGS sequence"/>
</dbReference>
<evidence type="ECO:0000256" key="5">
    <source>
        <dbReference type="ARBA" id="ARBA00022989"/>
    </source>
</evidence>
<keyword evidence="3" id="KW-1003">Cell membrane</keyword>
<dbReference type="NCBIfam" id="TIGR03923">
    <property type="entry name" value="T7SS_EccE"/>
    <property type="match status" value="1"/>
</dbReference>
<evidence type="ECO:0000256" key="4">
    <source>
        <dbReference type="ARBA" id="ARBA00022692"/>
    </source>
</evidence>
<dbReference type="EMBL" id="VIWW01000001">
    <property type="protein sequence ID" value="TWG06053.1"/>
    <property type="molecule type" value="Genomic_DNA"/>
</dbReference>
<name>A0A561V384_9ACTN</name>
<sequence>MQQLVLFEIAAALLLCAWVVDPLLLAPAVVVAGALVLLAVVRRRRRSLPVWLLTVLALRARTRRAASAVLPAGTEPGFAPAVECEPALRTYSFRDRDRRPVGMIGDGTYLTAVLRIDSDTTALRPDRSVRPLPLVLVKDALDVDGIRLESAQIVQHTQPAPAPHLSERSVAARNYAPLQARTGSPAVRITWVALKLDPELCPEAVRARGGGLTGAQKCLVRTVDQLSSRLTGAGFGATVLTEQELHSAIATSVGAGPEAVARAGRSGTPVRRTAETSRTWRCDDRLHTTYRVRRWPQFGAGGAPMLQLVALLTSVPASATTFSLTLGHADRQEIPITGHIRITGCGEEELIAARTELERTARGVKTSLVRLDREQLPGVLATLPLGGTR</sequence>
<organism evidence="9 10">
    <name type="scientific">Streptomyces brevispora</name>
    <dbReference type="NCBI Taxonomy" id="887462"/>
    <lineage>
        <taxon>Bacteria</taxon>
        <taxon>Bacillati</taxon>
        <taxon>Actinomycetota</taxon>
        <taxon>Actinomycetes</taxon>
        <taxon>Kitasatosporales</taxon>
        <taxon>Streptomycetaceae</taxon>
        <taxon>Streptomyces</taxon>
    </lineage>
</organism>
<evidence type="ECO:0000256" key="1">
    <source>
        <dbReference type="ARBA" id="ARBA00004236"/>
    </source>
</evidence>
<dbReference type="InterPro" id="IPR021368">
    <property type="entry name" value="T7SS_EccE"/>
</dbReference>
<dbReference type="Pfam" id="PF11203">
    <property type="entry name" value="EccE"/>
    <property type="match status" value="1"/>
</dbReference>
<keyword evidence="5 7" id="KW-1133">Transmembrane helix</keyword>
<reference evidence="9 10" key="1">
    <citation type="submission" date="2019-06" db="EMBL/GenBank/DDBJ databases">
        <title>Sequencing the genomes of 1000 actinobacteria strains.</title>
        <authorList>
            <person name="Klenk H.-P."/>
        </authorList>
    </citation>
    <scope>NUCLEOTIDE SEQUENCE [LARGE SCALE GENOMIC DNA]</scope>
    <source>
        <strain evidence="9 10">DSM 42059</strain>
    </source>
</reference>
<comment type="caution">
    <text evidence="9">The sequence shown here is derived from an EMBL/GenBank/DDBJ whole genome shotgun (WGS) entry which is preliminary data.</text>
</comment>
<dbReference type="InterPro" id="IPR050051">
    <property type="entry name" value="EccE_dom"/>
</dbReference>
<dbReference type="AlphaFoldDB" id="A0A561V384"/>
<comment type="subcellular location">
    <subcellularLocation>
        <location evidence="1">Cell membrane</location>
    </subcellularLocation>
</comment>
<evidence type="ECO:0000256" key="6">
    <source>
        <dbReference type="ARBA" id="ARBA00023136"/>
    </source>
</evidence>
<evidence type="ECO:0000313" key="10">
    <source>
        <dbReference type="Proteomes" id="UP000318186"/>
    </source>
</evidence>
<evidence type="ECO:0000256" key="3">
    <source>
        <dbReference type="ARBA" id="ARBA00022475"/>
    </source>
</evidence>
<feature type="domain" description="Type VII secretion system protein EccE" evidence="8">
    <location>
        <begin position="185"/>
        <end position="292"/>
    </location>
</feature>
<gene>
    <name evidence="9" type="ORF">FHX80_114541</name>
</gene>
<protein>
    <submittedName>
        <fullName evidence="9">Type VII secretion protein EccE</fullName>
    </submittedName>
</protein>
<dbReference type="GO" id="GO:0005886">
    <property type="term" value="C:plasma membrane"/>
    <property type="evidence" value="ECO:0007669"/>
    <property type="project" value="UniProtKB-SubCell"/>
</dbReference>
<accession>A0A561V384</accession>
<evidence type="ECO:0000256" key="2">
    <source>
        <dbReference type="ARBA" id="ARBA00007759"/>
    </source>
</evidence>
<keyword evidence="4 7" id="KW-0812">Transmembrane</keyword>
<comment type="similarity">
    <text evidence="2">Belongs to the EccE family.</text>
</comment>
<evidence type="ECO:0000259" key="8">
    <source>
        <dbReference type="Pfam" id="PF11203"/>
    </source>
</evidence>
<evidence type="ECO:0000313" key="9">
    <source>
        <dbReference type="EMBL" id="TWG06053.1"/>
    </source>
</evidence>
<evidence type="ECO:0000256" key="7">
    <source>
        <dbReference type="SAM" id="Phobius"/>
    </source>
</evidence>
<keyword evidence="6 7" id="KW-0472">Membrane</keyword>